<evidence type="ECO:0000313" key="1">
    <source>
        <dbReference type="EMBL" id="MCX2738734.1"/>
    </source>
</evidence>
<gene>
    <name evidence="1" type="ORF">OO017_02145</name>
</gene>
<dbReference type="RefSeq" id="WP_266050786.1">
    <property type="nucleotide sequence ID" value="NZ_JAPFQO010000001.1"/>
</dbReference>
<dbReference type="Proteomes" id="UP001207228">
    <property type="component" value="Unassembled WGS sequence"/>
</dbReference>
<organism evidence="1 2">
    <name type="scientific">Pontibacter anaerobius</name>
    <dbReference type="NCBI Taxonomy" id="2993940"/>
    <lineage>
        <taxon>Bacteria</taxon>
        <taxon>Pseudomonadati</taxon>
        <taxon>Bacteroidota</taxon>
        <taxon>Cytophagia</taxon>
        <taxon>Cytophagales</taxon>
        <taxon>Hymenobacteraceae</taxon>
        <taxon>Pontibacter</taxon>
    </lineage>
</organism>
<protein>
    <submittedName>
        <fullName evidence="1">Uncharacterized protein</fullName>
    </submittedName>
</protein>
<name>A0ABT3RA45_9BACT</name>
<keyword evidence="2" id="KW-1185">Reference proteome</keyword>
<reference evidence="1 2" key="1">
    <citation type="submission" date="2022-11" db="EMBL/GenBank/DDBJ databases">
        <title>The characterization of three novel Bacteroidetes species and genomic analysis of their roles in tidal elemental geochemical cycles.</title>
        <authorList>
            <person name="Ma K.-J."/>
        </authorList>
    </citation>
    <scope>NUCLEOTIDE SEQUENCE [LARGE SCALE GENOMIC DNA]</scope>
    <source>
        <strain evidence="1 2">M82</strain>
    </source>
</reference>
<evidence type="ECO:0000313" key="2">
    <source>
        <dbReference type="Proteomes" id="UP001207228"/>
    </source>
</evidence>
<comment type="caution">
    <text evidence="1">The sequence shown here is derived from an EMBL/GenBank/DDBJ whole genome shotgun (WGS) entry which is preliminary data.</text>
</comment>
<accession>A0ABT3RA45</accession>
<proteinExistence type="predicted"/>
<sequence length="113" mass="13074">MASYPADWKKASYFRLSVNSCKQAETKGEEDFKKGILRMYFTGGFDEDMLSFPHTFYKQLEEKYKIEVILAGDVGYPHFCCYNLKMDGLLSGRIGEGTIEKLYQKLHKAEYGE</sequence>
<dbReference type="EMBL" id="JAPFQO010000001">
    <property type="protein sequence ID" value="MCX2738734.1"/>
    <property type="molecule type" value="Genomic_DNA"/>
</dbReference>